<evidence type="ECO:0000313" key="2">
    <source>
        <dbReference type="EMBL" id="TAX66253.1"/>
    </source>
</evidence>
<protein>
    <submittedName>
        <fullName evidence="2">Transglutaminase domain-containing protein</fullName>
    </submittedName>
</protein>
<gene>
    <name evidence="2" type="ORF">ELI03_32450</name>
</gene>
<comment type="caution">
    <text evidence="2">The sequence shown here is derived from an EMBL/GenBank/DDBJ whole genome shotgun (WGS) entry which is preliminary data.</text>
</comment>
<organism evidence="2 3">
    <name type="scientific">Rhizobium leguminosarum</name>
    <dbReference type="NCBI Taxonomy" id="384"/>
    <lineage>
        <taxon>Bacteria</taxon>
        <taxon>Pseudomonadati</taxon>
        <taxon>Pseudomonadota</taxon>
        <taxon>Alphaproteobacteria</taxon>
        <taxon>Hyphomicrobiales</taxon>
        <taxon>Rhizobiaceae</taxon>
        <taxon>Rhizobium/Agrobacterium group</taxon>
        <taxon>Rhizobium</taxon>
    </lineage>
</organism>
<dbReference type="Pfam" id="PF01841">
    <property type="entry name" value="Transglut_core"/>
    <property type="match status" value="1"/>
</dbReference>
<dbReference type="AlphaFoldDB" id="A0A4V6MQ54"/>
<dbReference type="InterPro" id="IPR002931">
    <property type="entry name" value="Transglutaminase-like"/>
</dbReference>
<accession>A0A4V6MQ54</accession>
<evidence type="ECO:0000313" key="3">
    <source>
        <dbReference type="Proteomes" id="UP000293652"/>
    </source>
</evidence>
<feature type="domain" description="Transglutaminase-like" evidence="1">
    <location>
        <begin position="48"/>
        <end position="80"/>
    </location>
</feature>
<name>A0A4V6MQ54_RHILE</name>
<proteinExistence type="predicted"/>
<keyword evidence="2" id="KW-0614">Plasmid</keyword>
<sequence>MQHPRGAESEERGFTSEQAADLELRSVVEILSVAVERNLLEGDAAQPKVGGICRDFAILAVSRLRESGTPARLRVGVWRLSGAWPLGRSLALRMA</sequence>
<dbReference type="EMBL" id="SIPC01000005">
    <property type="protein sequence ID" value="TAX66253.1"/>
    <property type="molecule type" value="Genomic_DNA"/>
</dbReference>
<dbReference type="Proteomes" id="UP000293652">
    <property type="component" value="Unassembled WGS sequence"/>
</dbReference>
<reference evidence="2 3" key="1">
    <citation type="submission" date="2019-02" db="EMBL/GenBank/DDBJ databases">
        <title>The genomic architecture of introgression among sibling species of bacteria.</title>
        <authorList>
            <person name="Cavassim M.I.A."/>
            <person name="Moeskjaer S."/>
            <person name="Moslemi C."/>
            <person name="Fields B."/>
            <person name="Bachmann A."/>
            <person name="Vilhjalmsson B."/>
            <person name="Schierup M.H."/>
            <person name="Young J.P.W."/>
            <person name="Andersen S.U."/>
        </authorList>
    </citation>
    <scope>NUCLEOTIDE SEQUENCE [LARGE SCALE GENOMIC DNA]</scope>
    <source>
        <strain evidence="2 3">SM145A</strain>
        <plasmid evidence="2">pSM145A_Rh05</plasmid>
    </source>
</reference>
<geneLocation type="plasmid" evidence="2">
    <name>pSM145A_Rh05</name>
</geneLocation>
<evidence type="ECO:0000259" key="1">
    <source>
        <dbReference type="Pfam" id="PF01841"/>
    </source>
</evidence>